<name>A0A1E7EVJ7_9STRA</name>
<dbReference type="CDD" id="cd07040">
    <property type="entry name" value="HP"/>
    <property type="match status" value="1"/>
</dbReference>
<evidence type="ECO:0000256" key="1">
    <source>
        <dbReference type="SAM" id="MobiDB-lite"/>
    </source>
</evidence>
<dbReference type="InterPro" id="IPR029033">
    <property type="entry name" value="His_PPase_superfam"/>
</dbReference>
<dbReference type="InterPro" id="IPR051710">
    <property type="entry name" value="Phosphatase_SH3-domain"/>
</dbReference>
<dbReference type="AlphaFoldDB" id="A0A1E7EVJ7"/>
<dbReference type="OrthoDB" id="3335358at2759"/>
<dbReference type="PANTHER" id="PTHR16469:SF51">
    <property type="entry name" value="TRANSCRIPTION FACTOR TAU 55 KDA SUBUNIT"/>
    <property type="match status" value="1"/>
</dbReference>
<proteinExistence type="predicted"/>
<evidence type="ECO:0000313" key="2">
    <source>
        <dbReference type="EMBL" id="OEU10040.1"/>
    </source>
</evidence>
<organism evidence="2 3">
    <name type="scientific">Fragilariopsis cylindrus CCMP1102</name>
    <dbReference type="NCBI Taxonomy" id="635003"/>
    <lineage>
        <taxon>Eukaryota</taxon>
        <taxon>Sar</taxon>
        <taxon>Stramenopiles</taxon>
        <taxon>Ochrophyta</taxon>
        <taxon>Bacillariophyta</taxon>
        <taxon>Bacillariophyceae</taxon>
        <taxon>Bacillariophycidae</taxon>
        <taxon>Bacillariales</taxon>
        <taxon>Bacillariaceae</taxon>
        <taxon>Fragilariopsis</taxon>
    </lineage>
</organism>
<dbReference type="Pfam" id="PF00300">
    <property type="entry name" value="His_Phos_1"/>
    <property type="match status" value="1"/>
</dbReference>
<dbReference type="InParanoid" id="A0A1E7EVJ7"/>
<gene>
    <name evidence="2" type="ORF">FRACYDRAFT_228476</name>
</gene>
<dbReference type="SUPFAM" id="SSF53254">
    <property type="entry name" value="Phosphoglycerate mutase-like"/>
    <property type="match status" value="1"/>
</dbReference>
<dbReference type="InterPro" id="IPR013078">
    <property type="entry name" value="His_Pase_superF_clade-1"/>
</dbReference>
<keyword evidence="3" id="KW-1185">Reference proteome</keyword>
<accession>A0A1E7EVJ7</accession>
<dbReference type="EMBL" id="KV784373">
    <property type="protein sequence ID" value="OEU10040.1"/>
    <property type="molecule type" value="Genomic_DNA"/>
</dbReference>
<reference evidence="2 3" key="1">
    <citation type="submission" date="2016-09" db="EMBL/GenBank/DDBJ databases">
        <title>Extensive genetic diversity and differential bi-allelic expression allows diatom success in the polar Southern Ocean.</title>
        <authorList>
            <consortium name="DOE Joint Genome Institute"/>
            <person name="Mock T."/>
            <person name="Otillar R.P."/>
            <person name="Strauss J."/>
            <person name="Dupont C."/>
            <person name="Frickenhaus S."/>
            <person name="Maumus F."/>
            <person name="Mcmullan M."/>
            <person name="Sanges R."/>
            <person name="Schmutz J."/>
            <person name="Toseland A."/>
            <person name="Valas R."/>
            <person name="Veluchamy A."/>
            <person name="Ward B.J."/>
            <person name="Allen A."/>
            <person name="Barry K."/>
            <person name="Falciatore A."/>
            <person name="Ferrante M."/>
            <person name="Fortunato A.E."/>
            <person name="Gloeckner G."/>
            <person name="Gruber A."/>
            <person name="Hipkin R."/>
            <person name="Janech M."/>
            <person name="Kroth P."/>
            <person name="Leese F."/>
            <person name="Lindquist E."/>
            <person name="Lyon B.R."/>
            <person name="Martin J."/>
            <person name="Mayer C."/>
            <person name="Parker M."/>
            <person name="Quesneville H."/>
            <person name="Raymond J."/>
            <person name="Uhlig C."/>
            <person name="Valentin K.U."/>
            <person name="Worden A.Z."/>
            <person name="Armbrust E.V."/>
            <person name="Bowler C."/>
            <person name="Green B."/>
            <person name="Moulton V."/>
            <person name="Van Oosterhout C."/>
            <person name="Grigoriev I."/>
        </authorList>
    </citation>
    <scope>NUCLEOTIDE SEQUENCE [LARGE SCALE GENOMIC DNA]</scope>
    <source>
        <strain evidence="2 3">CCMP1102</strain>
    </source>
</reference>
<feature type="region of interest" description="Disordered" evidence="1">
    <location>
        <begin position="1"/>
        <end position="27"/>
    </location>
</feature>
<dbReference type="Gene3D" id="3.40.50.1240">
    <property type="entry name" value="Phosphoglycerate mutase-like"/>
    <property type="match status" value="1"/>
</dbReference>
<dbReference type="KEGG" id="fcy:FRACYDRAFT_228476"/>
<sequence length="297" mass="34071">MTTTPVEEPPQESCAVQDGDDDNGDDDRQYLFLIRHGDRWDYSFPEWKKLPTSRLGDSPLSPLGHQQAREVGQYLDTWLYERKYTSKDMTWFSSPFLRCIQTSDNALNAFRRTIDVTSDEPKILPEYSIFEWDGHNGEWHKDLPTLDERKNYFPRLDISHESLFVPIMPEPRSVFFDRCQRTVDTFEKKFPYKPRQVFLMVSHAAGCIAMAKTLTGLDLSGITPAGPCSIYRFSRTAESKPWSLDAHDKADGMNGYTQHLSDMGTKTVPWNNFGDGDTKFYTGPPTSRFAPPSPNDD</sequence>
<evidence type="ECO:0000313" key="3">
    <source>
        <dbReference type="Proteomes" id="UP000095751"/>
    </source>
</evidence>
<dbReference type="Proteomes" id="UP000095751">
    <property type="component" value="Unassembled WGS sequence"/>
</dbReference>
<dbReference type="PANTHER" id="PTHR16469">
    <property type="entry name" value="UBIQUITIN-ASSOCIATED AND SH3 DOMAIN-CONTAINING BA-RELATED"/>
    <property type="match status" value="1"/>
</dbReference>
<protein>
    <submittedName>
        <fullName evidence="2">Phosphoglycerate mutase-like protein</fullName>
    </submittedName>
</protein>
<dbReference type="SMART" id="SM00855">
    <property type="entry name" value="PGAM"/>
    <property type="match status" value="1"/>
</dbReference>